<comment type="similarity">
    <text evidence="1">Belongs to the TTC38 family.</text>
</comment>
<dbReference type="SUPFAM" id="SSF48452">
    <property type="entry name" value="TPR-like"/>
    <property type="match status" value="1"/>
</dbReference>
<organism evidence="5 7">
    <name type="scientific">Marivita cryptomonadis</name>
    <dbReference type="NCBI Taxonomy" id="505252"/>
    <lineage>
        <taxon>Bacteria</taxon>
        <taxon>Pseudomonadati</taxon>
        <taxon>Pseudomonadota</taxon>
        <taxon>Alphaproteobacteria</taxon>
        <taxon>Rhodobacterales</taxon>
        <taxon>Roseobacteraceae</taxon>
        <taxon>Marivita</taxon>
    </lineage>
</organism>
<keyword evidence="8" id="KW-1185">Reference proteome</keyword>
<evidence type="ECO:0000313" key="8">
    <source>
        <dbReference type="Proteomes" id="UP000809440"/>
    </source>
</evidence>
<evidence type="ECO:0000313" key="5">
    <source>
        <dbReference type="EMBL" id="MBM2411306.1"/>
    </source>
</evidence>
<sequence length="427" mass="46488">MKQDRYGNTISTGSDAARDHYIAATDLLLAGQPGISDAFQNAINHDPDFALAHVGLARGLQYENRLPEAKVAMAAARDAKGPRSEREASHIAAFDLLLSGKTAQAYPAIRAHVDNHPRDALLAQTCSSVFGLIGFSGKPGREAETLAYMAKLLPHYGEDWWCLSQYAFALCETGNLDAADHYIERSLALNPRNANGAHVRSHIYYETGDIDLGVSYLTEWLEPYDRAGYLHGHLSWHAALWALEQGDTQTMWHRLETDIRPDVSQSMPINVLTDAASLLFRAELAGVEVPQDRWHEISVYAQRFFPKTGIGFIDIHAALAHAMAGDGDALMQIIAAPNPSTGDVVTPLAEAFRALAQQNWAEATSLLIGAMGDHARLGGSRAQRDLLEFALLAALLKQGKDGEAKHLLALRRPALVGTQSVHGLSVH</sequence>
<dbReference type="RefSeq" id="WP_085629300.1">
    <property type="nucleotide sequence ID" value="NZ_JAFBWU010000002.1"/>
</dbReference>
<dbReference type="PANTHER" id="PTHR16263:SF4">
    <property type="entry name" value="TETRATRICOPEPTIDE REPEAT PROTEIN 38"/>
    <property type="match status" value="1"/>
</dbReference>
<keyword evidence="3" id="KW-0677">Repeat</keyword>
<accession>A0A9Q2NPR6</accession>
<dbReference type="GeneID" id="62641047"/>
<dbReference type="Proteomes" id="UP000755667">
    <property type="component" value="Unassembled WGS sequence"/>
</dbReference>
<evidence type="ECO:0000313" key="6">
    <source>
        <dbReference type="EMBL" id="MBM2415973.1"/>
    </source>
</evidence>
<evidence type="ECO:0000256" key="3">
    <source>
        <dbReference type="ARBA" id="ARBA00022737"/>
    </source>
</evidence>
<evidence type="ECO:0000313" key="7">
    <source>
        <dbReference type="Proteomes" id="UP000755667"/>
    </source>
</evidence>
<dbReference type="EMBL" id="JAFBXE010000002">
    <property type="protein sequence ID" value="MBM2411306.1"/>
    <property type="molecule type" value="Genomic_DNA"/>
</dbReference>
<dbReference type="EMBL" id="JAFBXF010000002">
    <property type="protein sequence ID" value="MBM2415973.1"/>
    <property type="molecule type" value="Genomic_DNA"/>
</dbReference>
<dbReference type="Gene3D" id="1.25.40.10">
    <property type="entry name" value="Tetratricopeptide repeat domain"/>
    <property type="match status" value="1"/>
</dbReference>
<name>A0A9Q2NPR6_9RHOB</name>
<dbReference type="PANTHER" id="PTHR16263">
    <property type="entry name" value="TETRATRICOPEPTIDE REPEAT PROTEIN 38"/>
    <property type="match status" value="1"/>
</dbReference>
<dbReference type="Proteomes" id="UP000809440">
    <property type="component" value="Unassembled WGS sequence"/>
</dbReference>
<keyword evidence="4" id="KW-0802">TPR repeat</keyword>
<proteinExistence type="inferred from homology"/>
<reference evidence="5 8" key="1">
    <citation type="submission" date="2021-01" db="EMBL/GenBank/DDBJ databases">
        <title>Diatom-associated Roseobacters Show Island Model of Population Structure.</title>
        <authorList>
            <person name="Qu L."/>
            <person name="Feng X."/>
            <person name="Chen Y."/>
            <person name="Li L."/>
            <person name="Wang X."/>
            <person name="Hu Z."/>
            <person name="Wang H."/>
            <person name="Luo H."/>
        </authorList>
    </citation>
    <scope>NUCLEOTIDE SEQUENCE</scope>
    <source>
        <strain evidence="6 8">CC28-63</strain>
        <strain evidence="5">CC28-69</strain>
    </source>
</reference>
<dbReference type="AlphaFoldDB" id="A0A9Q2NPR6"/>
<dbReference type="InterPro" id="IPR011990">
    <property type="entry name" value="TPR-like_helical_dom_sf"/>
</dbReference>
<comment type="caution">
    <text evidence="5">The sequence shown here is derived from an EMBL/GenBank/DDBJ whole genome shotgun (WGS) entry which is preliminary data.</text>
</comment>
<evidence type="ECO:0000256" key="4">
    <source>
        <dbReference type="ARBA" id="ARBA00022803"/>
    </source>
</evidence>
<dbReference type="InterPro" id="IPR033891">
    <property type="entry name" value="TTC38"/>
</dbReference>
<dbReference type="OrthoDB" id="9815900at2"/>
<protein>
    <recommendedName>
        <fullName evidence="2">Tetratricopeptide repeat protein 38</fullName>
    </recommendedName>
</protein>
<evidence type="ECO:0000256" key="1">
    <source>
        <dbReference type="ARBA" id="ARBA00005857"/>
    </source>
</evidence>
<gene>
    <name evidence="5" type="ORF">JQX41_03245</name>
    <name evidence="6" type="ORF">JQX48_03245</name>
</gene>
<dbReference type="CDD" id="cd05804">
    <property type="entry name" value="StaR_like"/>
    <property type="match status" value="1"/>
</dbReference>
<evidence type="ECO:0000256" key="2">
    <source>
        <dbReference type="ARBA" id="ARBA00019992"/>
    </source>
</evidence>